<evidence type="ECO:0000256" key="1">
    <source>
        <dbReference type="SAM" id="MobiDB-lite"/>
    </source>
</evidence>
<sequence>MGDLPDKGVETVGVDMGTIGDEIGTAGDDMGYAGEKFGDDERTGYVDDESDVDVENAGVVGVGICKVRLGASLG</sequence>
<reference evidence="2" key="2">
    <citation type="journal article" date="2023" name="IMA Fungus">
        <title>Comparative genomic study of the Penicillium genus elucidates a diverse pangenome and 15 lateral gene transfer events.</title>
        <authorList>
            <person name="Petersen C."/>
            <person name="Sorensen T."/>
            <person name="Nielsen M.R."/>
            <person name="Sondergaard T.E."/>
            <person name="Sorensen J.L."/>
            <person name="Fitzpatrick D.A."/>
            <person name="Frisvad J.C."/>
            <person name="Nielsen K.L."/>
        </authorList>
    </citation>
    <scope>NUCLEOTIDE SEQUENCE</scope>
    <source>
        <strain evidence="2">IBT 29677</strain>
    </source>
</reference>
<feature type="region of interest" description="Disordered" evidence="1">
    <location>
        <begin position="18"/>
        <end position="45"/>
    </location>
</feature>
<dbReference type="AlphaFoldDB" id="A0A9W9WBB3"/>
<evidence type="ECO:0000313" key="3">
    <source>
        <dbReference type="Proteomes" id="UP001147747"/>
    </source>
</evidence>
<name>A0A9W9WBB3_9EURO</name>
<dbReference type="EMBL" id="JAPZBU010000003">
    <property type="protein sequence ID" value="KAJ5413999.1"/>
    <property type="molecule type" value="Genomic_DNA"/>
</dbReference>
<reference evidence="2" key="1">
    <citation type="submission" date="2022-12" db="EMBL/GenBank/DDBJ databases">
        <authorList>
            <person name="Petersen C."/>
        </authorList>
    </citation>
    <scope>NUCLEOTIDE SEQUENCE</scope>
    <source>
        <strain evidence="2">IBT 29677</strain>
    </source>
</reference>
<keyword evidence="3" id="KW-1185">Reference proteome</keyword>
<proteinExistence type="predicted"/>
<protein>
    <submittedName>
        <fullName evidence="2">Uncharacterized protein</fullName>
    </submittedName>
</protein>
<evidence type="ECO:0000313" key="2">
    <source>
        <dbReference type="EMBL" id="KAJ5413999.1"/>
    </source>
</evidence>
<accession>A0A9W9WBB3</accession>
<organism evidence="2 3">
    <name type="scientific">Penicillium cosmopolitanum</name>
    <dbReference type="NCBI Taxonomy" id="1131564"/>
    <lineage>
        <taxon>Eukaryota</taxon>
        <taxon>Fungi</taxon>
        <taxon>Dikarya</taxon>
        <taxon>Ascomycota</taxon>
        <taxon>Pezizomycotina</taxon>
        <taxon>Eurotiomycetes</taxon>
        <taxon>Eurotiomycetidae</taxon>
        <taxon>Eurotiales</taxon>
        <taxon>Aspergillaceae</taxon>
        <taxon>Penicillium</taxon>
    </lineage>
</organism>
<comment type="caution">
    <text evidence="2">The sequence shown here is derived from an EMBL/GenBank/DDBJ whole genome shotgun (WGS) entry which is preliminary data.</text>
</comment>
<dbReference type="GeneID" id="81364243"/>
<dbReference type="RefSeq" id="XP_056493845.1">
    <property type="nucleotide sequence ID" value="XM_056625263.1"/>
</dbReference>
<gene>
    <name evidence="2" type="ORF">N7509_000626</name>
</gene>
<feature type="compositionally biased region" description="Basic and acidic residues" evidence="1">
    <location>
        <begin position="36"/>
        <end position="45"/>
    </location>
</feature>
<dbReference type="Proteomes" id="UP001147747">
    <property type="component" value="Unassembled WGS sequence"/>
</dbReference>